<accession>A0ABP8HG71</accession>
<name>A0ABP8HG71_9SPHI</name>
<reference evidence="2" key="1">
    <citation type="journal article" date="2019" name="Int. J. Syst. Evol. Microbiol.">
        <title>The Global Catalogue of Microorganisms (GCM) 10K type strain sequencing project: providing services to taxonomists for standard genome sequencing and annotation.</title>
        <authorList>
            <consortium name="The Broad Institute Genomics Platform"/>
            <consortium name="The Broad Institute Genome Sequencing Center for Infectious Disease"/>
            <person name="Wu L."/>
            <person name="Ma J."/>
        </authorList>
    </citation>
    <scope>NUCLEOTIDE SEQUENCE [LARGE SCALE GENOMIC DNA]</scope>
    <source>
        <strain evidence="2">JCM 17705</strain>
    </source>
</reference>
<evidence type="ECO:0000313" key="1">
    <source>
        <dbReference type="EMBL" id="GAA4338780.1"/>
    </source>
</evidence>
<proteinExistence type="predicted"/>
<sequence>MTLNKILSGIWAAIKKLFQKIPSDLKTAIHIGVVITENIKNFVESPAADMITLLIPGDIDDALKAWLRKRLPAILAQLKLTEIHEGDDQILKNAIENIQILNGDAKNAFLHNIAVLIGQAASYGKLSWTDGVYFTEWYYNKVYKETLNKNTN</sequence>
<keyword evidence="2" id="KW-1185">Reference proteome</keyword>
<dbReference type="Proteomes" id="UP001500582">
    <property type="component" value="Unassembled WGS sequence"/>
</dbReference>
<protein>
    <submittedName>
        <fullName evidence="1">Uncharacterized protein</fullName>
    </submittedName>
</protein>
<gene>
    <name evidence="1" type="ORF">GCM10023149_49020</name>
</gene>
<organism evidence="1 2">
    <name type="scientific">Mucilaginibacter gynuensis</name>
    <dbReference type="NCBI Taxonomy" id="1302236"/>
    <lineage>
        <taxon>Bacteria</taxon>
        <taxon>Pseudomonadati</taxon>
        <taxon>Bacteroidota</taxon>
        <taxon>Sphingobacteriia</taxon>
        <taxon>Sphingobacteriales</taxon>
        <taxon>Sphingobacteriaceae</taxon>
        <taxon>Mucilaginibacter</taxon>
    </lineage>
</organism>
<evidence type="ECO:0000313" key="2">
    <source>
        <dbReference type="Proteomes" id="UP001500582"/>
    </source>
</evidence>
<dbReference type="EMBL" id="BAABFT010000021">
    <property type="protein sequence ID" value="GAA4338780.1"/>
    <property type="molecule type" value="Genomic_DNA"/>
</dbReference>
<comment type="caution">
    <text evidence="1">The sequence shown here is derived from an EMBL/GenBank/DDBJ whole genome shotgun (WGS) entry which is preliminary data.</text>
</comment>